<organism evidence="1 2">
    <name type="scientific">Mycoplasmopsis columboralis</name>
    <dbReference type="NCBI Taxonomy" id="171282"/>
    <lineage>
        <taxon>Bacteria</taxon>
        <taxon>Bacillati</taxon>
        <taxon>Mycoplasmatota</taxon>
        <taxon>Mycoplasmoidales</taxon>
        <taxon>Metamycoplasmataceae</taxon>
        <taxon>Mycoplasmopsis</taxon>
    </lineage>
</organism>
<accession>A0A449B5Z8</accession>
<name>A0A449B5Z8_9BACT</name>
<proteinExistence type="predicted"/>
<protein>
    <submittedName>
        <fullName evidence="1">Uncharacterized protein</fullName>
    </submittedName>
</protein>
<gene>
    <name evidence="1" type="ORF">NCTC10179_00146</name>
</gene>
<dbReference type="RefSeq" id="WP_036434535.1">
    <property type="nucleotide sequence ID" value="NZ_LR215039.1"/>
</dbReference>
<dbReference type="OrthoDB" id="400440at2"/>
<dbReference type="KEGG" id="mcou:NCTC10179_00146"/>
<reference evidence="1 2" key="1">
    <citation type="submission" date="2019-01" db="EMBL/GenBank/DDBJ databases">
        <authorList>
            <consortium name="Pathogen Informatics"/>
        </authorList>
    </citation>
    <scope>NUCLEOTIDE SEQUENCE [LARGE SCALE GENOMIC DNA]</scope>
    <source>
        <strain evidence="1 2">NCTC10179</strain>
    </source>
</reference>
<evidence type="ECO:0000313" key="1">
    <source>
        <dbReference type="EMBL" id="VEU75989.1"/>
    </source>
</evidence>
<dbReference type="EMBL" id="LR215039">
    <property type="protein sequence ID" value="VEU75989.1"/>
    <property type="molecule type" value="Genomic_DNA"/>
</dbReference>
<sequence length="153" mass="19261">MLNFIREYFIIRNQKNHFYFWKNRLNFVLLEFVKMDLLNKTSIQEWIKFDGKKWSNLDEFINEFNSNLSFSESLSYKHKQMLHNFFIYFFYQLSYKTNSKKIKIIFLEEQPYLKKDKVLVNEYKRSFYYQFLNEFKEIDNYNVVLRKILRKIK</sequence>
<keyword evidence="2" id="KW-1185">Reference proteome</keyword>
<dbReference type="AlphaFoldDB" id="A0A449B5Z8"/>
<dbReference type="Proteomes" id="UP000289497">
    <property type="component" value="Chromosome"/>
</dbReference>
<evidence type="ECO:0000313" key="2">
    <source>
        <dbReference type="Proteomes" id="UP000289497"/>
    </source>
</evidence>